<dbReference type="RefSeq" id="WP_188591362.1">
    <property type="nucleotide sequence ID" value="NZ_BMFU01000001.1"/>
</dbReference>
<accession>A0ABQ1Z3E0</accession>
<reference evidence="2" key="1">
    <citation type="journal article" date="2019" name="Int. J. Syst. Evol. Microbiol.">
        <title>The Global Catalogue of Microorganisms (GCM) 10K type strain sequencing project: providing services to taxonomists for standard genome sequencing and annotation.</title>
        <authorList>
            <consortium name="The Broad Institute Genomics Platform"/>
            <consortium name="The Broad Institute Genome Sequencing Center for Infectious Disease"/>
            <person name="Wu L."/>
            <person name="Ma J."/>
        </authorList>
    </citation>
    <scope>NUCLEOTIDE SEQUENCE [LARGE SCALE GENOMIC DNA]</scope>
    <source>
        <strain evidence="2">CGMCC 1.12770</strain>
    </source>
</reference>
<dbReference type="EMBL" id="BMFU01000001">
    <property type="protein sequence ID" value="GGH46214.1"/>
    <property type="molecule type" value="Genomic_DNA"/>
</dbReference>
<protein>
    <submittedName>
        <fullName evidence="1">Uncharacterized protein</fullName>
    </submittedName>
</protein>
<sequence>MTMPAEGLRSSVDQMQNYIVSTKAGRVLKRPAFDYDDLMRDLFYHGHEPVKIWTAEEYESEIKELQQAIEEERKTA</sequence>
<organism evidence="1 2">
    <name type="scientific">Paenibacillus silvae</name>
    <dbReference type="NCBI Taxonomy" id="1325358"/>
    <lineage>
        <taxon>Bacteria</taxon>
        <taxon>Bacillati</taxon>
        <taxon>Bacillota</taxon>
        <taxon>Bacilli</taxon>
        <taxon>Bacillales</taxon>
        <taxon>Paenibacillaceae</taxon>
        <taxon>Paenibacillus</taxon>
    </lineage>
</organism>
<proteinExistence type="predicted"/>
<evidence type="ECO:0000313" key="2">
    <source>
        <dbReference type="Proteomes" id="UP000652153"/>
    </source>
</evidence>
<evidence type="ECO:0000313" key="1">
    <source>
        <dbReference type="EMBL" id="GGH46214.1"/>
    </source>
</evidence>
<comment type="caution">
    <text evidence="1">The sequence shown here is derived from an EMBL/GenBank/DDBJ whole genome shotgun (WGS) entry which is preliminary data.</text>
</comment>
<dbReference type="Proteomes" id="UP000652153">
    <property type="component" value="Unassembled WGS sequence"/>
</dbReference>
<name>A0ABQ1Z3E0_9BACL</name>
<keyword evidence="2" id="KW-1185">Reference proteome</keyword>
<gene>
    <name evidence="1" type="ORF">GCM10008014_08730</name>
</gene>